<name>C4G834_9FIRM</name>
<comment type="caution">
    <text evidence="3">The sequence shown here is derived from an EMBL/GenBank/DDBJ whole genome shotgun (WGS) entry which is preliminary data.</text>
</comment>
<protein>
    <submittedName>
        <fullName evidence="3">Uncharacterized protein</fullName>
    </submittedName>
</protein>
<dbReference type="Proteomes" id="UP000003494">
    <property type="component" value="Unassembled WGS sequence"/>
</dbReference>
<reference evidence="3" key="1">
    <citation type="submission" date="2009-04" db="EMBL/GenBank/DDBJ databases">
        <authorList>
            <person name="Weinstock G."/>
            <person name="Sodergren E."/>
            <person name="Clifton S."/>
            <person name="Fulton L."/>
            <person name="Fulton B."/>
            <person name="Courtney L."/>
            <person name="Fronick C."/>
            <person name="Harrison M."/>
            <person name="Strong C."/>
            <person name="Farmer C."/>
            <person name="Delahaunty K."/>
            <person name="Markovic C."/>
            <person name="Hall O."/>
            <person name="Minx P."/>
            <person name="Tomlinson C."/>
            <person name="Mitreva M."/>
            <person name="Nelson J."/>
            <person name="Hou S."/>
            <person name="Wollam A."/>
            <person name="Pepin K.H."/>
            <person name="Johnson M."/>
            <person name="Bhonagiri V."/>
            <person name="Nash W.E."/>
            <person name="Warren W."/>
            <person name="Chinwalla A."/>
            <person name="Mardis E.R."/>
            <person name="Wilson R.K."/>
        </authorList>
    </citation>
    <scope>NUCLEOTIDE SEQUENCE [LARGE SCALE GENOMIC DNA]</scope>
    <source>
        <strain evidence="3">DSM 14600</strain>
    </source>
</reference>
<feature type="compositionally biased region" description="Polar residues" evidence="1">
    <location>
        <begin position="39"/>
        <end position="109"/>
    </location>
</feature>
<feature type="region of interest" description="Disordered" evidence="1">
    <location>
        <begin position="36"/>
        <end position="186"/>
    </location>
</feature>
<keyword evidence="2" id="KW-1133">Transmembrane helix</keyword>
<evidence type="ECO:0000256" key="2">
    <source>
        <dbReference type="SAM" id="Phobius"/>
    </source>
</evidence>
<organism evidence="3 4">
    <name type="scientific">Shuttleworthella satelles DSM 14600</name>
    <dbReference type="NCBI Taxonomy" id="626523"/>
    <lineage>
        <taxon>Bacteria</taxon>
        <taxon>Bacillati</taxon>
        <taxon>Bacillota</taxon>
        <taxon>Clostridia</taxon>
        <taxon>Lachnospirales</taxon>
        <taxon>Lachnospiraceae</taxon>
        <taxon>Shuttleworthella</taxon>
    </lineage>
</organism>
<dbReference type="STRING" id="626523.GCWU000342_00198"/>
<dbReference type="AlphaFoldDB" id="C4G834"/>
<dbReference type="HOGENOM" id="CLU_498645_0_0_9"/>
<keyword evidence="2" id="KW-0812">Transmembrane</keyword>
<proteinExistence type="predicted"/>
<dbReference type="EMBL" id="ACIP02000001">
    <property type="protein sequence ID" value="EEP28849.1"/>
    <property type="molecule type" value="Genomic_DNA"/>
</dbReference>
<feature type="transmembrane region" description="Helical" evidence="2">
    <location>
        <begin position="193"/>
        <end position="212"/>
    </location>
</feature>
<evidence type="ECO:0000256" key="1">
    <source>
        <dbReference type="SAM" id="MobiDB-lite"/>
    </source>
</evidence>
<evidence type="ECO:0000313" key="3">
    <source>
        <dbReference type="EMBL" id="EEP28849.1"/>
    </source>
</evidence>
<keyword evidence="2" id="KW-0472">Membrane</keyword>
<gene>
    <name evidence="3" type="ORF">GCWU000342_00198</name>
</gene>
<sequence>MRESCDYRAIVEKVRGWLLEEKGCHIGRRVYAMEEKKANSSGADTSADQQDMPEVNTSAGQQDPSEVNTSAGQQDPSEVNISADQQASSETDISMDQKASSEMGTSTGNLPDEEDLIRAASEGMAEEETSASMRLSPEQMRSYEEEEENPEESRFLPADQTGKLTDHPSDKGGQGPVNPDETGRSKRGPRWHLRWIIPLLLILLLVICGLIWTRNRKTKISDVFDVRFEGYDSQGVLSYDADKVNEKMIRLVGKKVGLKKNQIEDMINRNTDDLESEPKYQQAIKYLEGTNIVFDRENDLKNGDVVTLRITSDYESSPIADETKTYTVSGLTQMQDMTAEQILAQYPVRFTGYNGYGCLDYDQSIYTVEKVYDHLSNGDQVELPLSNHFLESARKNGKKLAKENVSLTVSGLKEIKDISGISEVTARIDDLAKSANQDQDGDYHKISYSIKRQKTFIYYRNGQINIMNIYQLVKKESSKDITSDQWTDVEKTTFCIYGYSNLSIQNDAISTSDLEDHAGSLFSTEYVDLASAKADLAAKNYREFSL</sequence>
<accession>C4G834</accession>
<evidence type="ECO:0000313" key="4">
    <source>
        <dbReference type="Proteomes" id="UP000003494"/>
    </source>
</evidence>
<dbReference type="eggNOG" id="ENOG503362C">
    <property type="taxonomic scope" value="Bacteria"/>
</dbReference>
<keyword evidence="4" id="KW-1185">Reference proteome</keyword>